<dbReference type="Pfam" id="PF00583">
    <property type="entry name" value="Acetyltransf_1"/>
    <property type="match status" value="1"/>
</dbReference>
<dbReference type="CDD" id="cd04301">
    <property type="entry name" value="NAT_SF"/>
    <property type="match status" value="1"/>
</dbReference>
<sequence length="240" mass="27648">MSIVPDNQPSKNREMNFMSSIRGVLTGIAMFPDKLDNLVPLSPELVKPASITCARAFADDETTRFLIPDATKRDKLRFSFEYYLNLTLISGRGTYVTSPKCEGVAMWFESEKKESFFDHLRAGFPLLPLHAGWGFLLRESQLDLHFSRLRRELAPKRHMYLGVLAVEPAYQGQGFASKLVRPMIKRLDEEKMPAYLETQNARNMEMYRGWGFELIKEETMPNSSLKLFLMLRKSQEPTLI</sequence>
<dbReference type="InterPro" id="IPR052523">
    <property type="entry name" value="Trichothecene_AcTrans"/>
</dbReference>
<dbReference type="PROSITE" id="PS51186">
    <property type="entry name" value="GNAT"/>
    <property type="match status" value="1"/>
</dbReference>
<dbReference type="Proteomes" id="UP000235653">
    <property type="component" value="Unassembled WGS sequence"/>
</dbReference>
<evidence type="ECO:0000313" key="3">
    <source>
        <dbReference type="Proteomes" id="UP000235653"/>
    </source>
</evidence>
<dbReference type="PANTHER" id="PTHR42791:SF1">
    <property type="entry name" value="N-ACETYLTRANSFERASE DOMAIN-CONTAINING PROTEIN"/>
    <property type="match status" value="1"/>
</dbReference>
<organism evidence="2 3">
    <name type="scientific">Dehalogenimonas etheniformans</name>
    <dbReference type="NCBI Taxonomy" id="1536648"/>
    <lineage>
        <taxon>Bacteria</taxon>
        <taxon>Bacillati</taxon>
        <taxon>Chloroflexota</taxon>
        <taxon>Dehalococcoidia</taxon>
        <taxon>Dehalococcoidales</taxon>
        <taxon>Dehalococcoidaceae</taxon>
        <taxon>Dehalogenimonas</taxon>
    </lineage>
</organism>
<dbReference type="InterPro" id="IPR000182">
    <property type="entry name" value="GNAT_dom"/>
</dbReference>
<proteinExistence type="predicted"/>
<dbReference type="EMBL" id="JQAN02000006">
    <property type="protein sequence ID" value="PPD58733.1"/>
    <property type="molecule type" value="Genomic_DNA"/>
</dbReference>
<dbReference type="InterPro" id="IPR016181">
    <property type="entry name" value="Acyl_CoA_acyltransferase"/>
</dbReference>
<feature type="domain" description="N-acetyltransferase" evidence="1">
    <location>
        <begin position="93"/>
        <end position="232"/>
    </location>
</feature>
<comment type="caution">
    <text evidence="2">The sequence shown here is derived from an EMBL/GenBank/DDBJ whole genome shotgun (WGS) entry which is preliminary data.</text>
</comment>
<gene>
    <name evidence="2" type="ORF">JP09_002350</name>
</gene>
<evidence type="ECO:0000259" key="1">
    <source>
        <dbReference type="PROSITE" id="PS51186"/>
    </source>
</evidence>
<name>A0A2P5P8W4_9CHLR</name>
<reference evidence="2 3" key="1">
    <citation type="journal article" date="2017" name="ISME J.">
        <title>Grape pomace compost harbors organohalide-respiring Dehalogenimonas species with novel reductive dehalogenase genes.</title>
        <authorList>
            <person name="Yang Y."/>
            <person name="Higgins S.A."/>
            <person name="Yan J."/>
            <person name="Simsir B."/>
            <person name="Chourey K."/>
            <person name="Iyer R."/>
            <person name="Hettich R.L."/>
            <person name="Baldwin B."/>
            <person name="Ogles D.M."/>
            <person name="Loffler F.E."/>
        </authorList>
    </citation>
    <scope>NUCLEOTIDE SEQUENCE [LARGE SCALE GENOMIC DNA]</scope>
    <source>
        <strain evidence="2 3">GP</strain>
    </source>
</reference>
<dbReference type="Gene3D" id="3.40.630.30">
    <property type="match status" value="1"/>
</dbReference>
<keyword evidence="3" id="KW-1185">Reference proteome</keyword>
<evidence type="ECO:0000313" key="2">
    <source>
        <dbReference type="EMBL" id="PPD58733.1"/>
    </source>
</evidence>
<dbReference type="GO" id="GO:0016747">
    <property type="term" value="F:acyltransferase activity, transferring groups other than amino-acyl groups"/>
    <property type="evidence" value="ECO:0007669"/>
    <property type="project" value="InterPro"/>
</dbReference>
<protein>
    <recommendedName>
        <fullName evidence="1">N-acetyltransferase domain-containing protein</fullName>
    </recommendedName>
</protein>
<dbReference type="PANTHER" id="PTHR42791">
    <property type="entry name" value="GNAT FAMILY ACETYLTRANSFERASE"/>
    <property type="match status" value="1"/>
</dbReference>
<dbReference type="AlphaFoldDB" id="A0A2P5P8W4"/>
<dbReference type="OrthoDB" id="9775804at2"/>
<dbReference type="SUPFAM" id="SSF55729">
    <property type="entry name" value="Acyl-CoA N-acyltransferases (Nat)"/>
    <property type="match status" value="1"/>
</dbReference>
<accession>A0A2P5P8W4</accession>